<dbReference type="Proteomes" id="UP000194265">
    <property type="component" value="Chromosome"/>
</dbReference>
<dbReference type="AlphaFoldDB" id="A0A1X9SZW0"/>
<dbReference type="STRING" id="1660074.CVIC8964_0222"/>
<dbReference type="EMBL" id="CP018791">
    <property type="protein sequence ID" value="ARR01659.1"/>
    <property type="molecule type" value="Genomic_DNA"/>
</dbReference>
<proteinExistence type="predicted"/>
<name>A0A1X9SZW0_9BACT</name>
<gene>
    <name evidence="1" type="ORF">CVIC8964_0222</name>
</gene>
<dbReference type="RefSeq" id="WP_086333353.1">
    <property type="nucleotide sequence ID" value="NZ_CP018791.1"/>
</dbReference>
<dbReference type="OrthoDB" id="5327097at2"/>
<sequence length="123" mass="14683">MRILVVIFMFCMGIFAQDINNKYKYILDLYDKTIARVNLNEINQLKSPFYIEQIDQLESNLTDLKLEAIIENRVKIDSKWYEMGKDCQNLCIIEIKNTTVTILYHNKRFYLKMIEDNGDVKVF</sequence>
<reference evidence="1 2" key="1">
    <citation type="journal article" date="2017" name="Genome Biol. Evol.">
        <title>Comparative Genomic Analysis Identifies a Campylobacter Clade Deficient in Selenium Metabolism.</title>
        <authorList>
            <person name="Miller W.G."/>
            <person name="Yee E."/>
            <person name="Lopes B.S."/>
            <person name="Chapman M.H."/>
            <person name="Huynh S."/>
            <person name="Bono J.L."/>
            <person name="Parker C.T."/>
            <person name="Strachan N.J.C."/>
            <person name="Forbes K.J."/>
        </authorList>
    </citation>
    <scope>NUCLEOTIDE SEQUENCE [LARGE SCALE GENOMIC DNA]</scope>
    <source>
        <strain evidence="1 2">RM8964</strain>
    </source>
</reference>
<organism evidence="1 2">
    <name type="scientific">Campylobacter vicugnae</name>
    <dbReference type="NCBI Taxonomy" id="1660076"/>
    <lineage>
        <taxon>Bacteria</taxon>
        <taxon>Pseudomonadati</taxon>
        <taxon>Campylobacterota</taxon>
        <taxon>Epsilonproteobacteria</taxon>
        <taxon>Campylobacterales</taxon>
        <taxon>Campylobacteraceae</taxon>
        <taxon>Campylobacter</taxon>
    </lineage>
</organism>
<evidence type="ECO:0000313" key="1">
    <source>
        <dbReference type="EMBL" id="ARR01659.1"/>
    </source>
</evidence>
<accession>A0A1X9SZW0</accession>
<evidence type="ECO:0008006" key="3">
    <source>
        <dbReference type="Google" id="ProtNLM"/>
    </source>
</evidence>
<protein>
    <recommendedName>
        <fullName evidence="3">Transformation system protein</fullName>
    </recommendedName>
</protein>
<evidence type="ECO:0000313" key="2">
    <source>
        <dbReference type="Proteomes" id="UP000194265"/>
    </source>
</evidence>